<evidence type="ECO:0000313" key="13">
    <source>
        <dbReference type="EMBL" id="MCY1722103.1"/>
    </source>
</evidence>
<dbReference type="EMBL" id="JAPOHD010000031">
    <property type="protein sequence ID" value="MCY1722103.1"/>
    <property type="molecule type" value="Genomic_DNA"/>
</dbReference>
<evidence type="ECO:0000256" key="6">
    <source>
        <dbReference type="ARBA" id="ARBA00022759"/>
    </source>
</evidence>
<comment type="function">
    <text evidence="10">Subunit R is required for both nuclease and ATPase activities, but not for modification.</text>
</comment>
<dbReference type="Pfam" id="PF04313">
    <property type="entry name" value="HSDR_N"/>
    <property type="match status" value="1"/>
</dbReference>
<feature type="domain" description="Helicase ATP-binding" evidence="12">
    <location>
        <begin position="407"/>
        <end position="583"/>
    </location>
</feature>
<dbReference type="Pfam" id="PF22679">
    <property type="entry name" value="T1R_D3-like"/>
    <property type="match status" value="1"/>
</dbReference>
<dbReference type="InterPro" id="IPR040980">
    <property type="entry name" value="SWI2_SNF2"/>
</dbReference>
<evidence type="ECO:0000256" key="11">
    <source>
        <dbReference type="SAM" id="Coils"/>
    </source>
</evidence>
<keyword evidence="9 10" id="KW-0238">DNA-binding</keyword>
<dbReference type="GO" id="GO:0003677">
    <property type="term" value="F:DNA binding"/>
    <property type="evidence" value="ECO:0007669"/>
    <property type="project" value="UniProtKB-KW"/>
</dbReference>
<dbReference type="InterPro" id="IPR014001">
    <property type="entry name" value="Helicase_ATP-bd"/>
</dbReference>
<dbReference type="InterPro" id="IPR055180">
    <property type="entry name" value="HsdR_RecA-like_helicase_dom_2"/>
</dbReference>
<dbReference type="RefSeq" id="WP_343334432.1">
    <property type="nucleotide sequence ID" value="NZ_JAPOHD010000031.1"/>
</dbReference>
<evidence type="ECO:0000256" key="3">
    <source>
        <dbReference type="ARBA" id="ARBA00022722"/>
    </source>
</evidence>
<dbReference type="SUPFAM" id="SSF52540">
    <property type="entry name" value="P-loop containing nucleoside triphosphate hydrolases"/>
    <property type="match status" value="1"/>
</dbReference>
<evidence type="ECO:0000256" key="5">
    <source>
        <dbReference type="ARBA" id="ARBA00022747"/>
    </source>
</evidence>
<keyword evidence="7 10" id="KW-0378">Hydrolase</keyword>
<name>A0A9X3F7S0_9BACT</name>
<comment type="similarity">
    <text evidence="2 10">Belongs to the HsdR family.</text>
</comment>
<gene>
    <name evidence="13" type="ORF">OU798_17250</name>
</gene>
<proteinExistence type="inferred from homology"/>
<dbReference type="Pfam" id="PF18766">
    <property type="entry name" value="SWI2_SNF2"/>
    <property type="match status" value="1"/>
</dbReference>
<dbReference type="Gene3D" id="3.90.1570.50">
    <property type="match status" value="1"/>
</dbReference>
<keyword evidence="14" id="KW-1185">Reference proteome</keyword>
<evidence type="ECO:0000256" key="4">
    <source>
        <dbReference type="ARBA" id="ARBA00022741"/>
    </source>
</evidence>
<dbReference type="Proteomes" id="UP001145087">
    <property type="component" value="Unassembled WGS sequence"/>
</dbReference>
<evidence type="ECO:0000256" key="8">
    <source>
        <dbReference type="ARBA" id="ARBA00022840"/>
    </source>
</evidence>
<dbReference type="PROSITE" id="PS51192">
    <property type="entry name" value="HELICASE_ATP_BIND_1"/>
    <property type="match status" value="1"/>
</dbReference>
<dbReference type="SMART" id="SM00487">
    <property type="entry name" value="DEXDc"/>
    <property type="match status" value="1"/>
</dbReference>
<evidence type="ECO:0000256" key="2">
    <source>
        <dbReference type="ARBA" id="ARBA00008598"/>
    </source>
</evidence>
<reference evidence="13" key="1">
    <citation type="submission" date="2022-11" db="EMBL/GenBank/DDBJ databases">
        <title>Marilongibacter aestuarii gen. nov., sp. nov., isolated from tidal flat sediment.</title>
        <authorList>
            <person name="Jiayan W."/>
        </authorList>
    </citation>
    <scope>NUCLEOTIDE SEQUENCE</scope>
    <source>
        <strain evidence="13">Z1-6</strain>
    </source>
</reference>
<dbReference type="NCBIfam" id="TIGR00348">
    <property type="entry name" value="hsdR"/>
    <property type="match status" value="1"/>
</dbReference>
<keyword evidence="8 10" id="KW-0067">ATP-binding</keyword>
<accession>A0A9X3F7S0</accession>
<dbReference type="InterPro" id="IPR004473">
    <property type="entry name" value="Restrct_endonuc_typeI_HsdR"/>
</dbReference>
<protein>
    <recommendedName>
        <fullName evidence="10">Type I restriction enzyme endonuclease subunit</fullName>
        <shortName evidence="10">R protein</shortName>
        <ecNumber evidence="10">3.1.21.3</ecNumber>
    </recommendedName>
</protein>
<organism evidence="13 14">
    <name type="scientific">Draconibacterium aestuarii</name>
    <dbReference type="NCBI Taxonomy" id="2998507"/>
    <lineage>
        <taxon>Bacteria</taxon>
        <taxon>Pseudomonadati</taxon>
        <taxon>Bacteroidota</taxon>
        <taxon>Bacteroidia</taxon>
        <taxon>Marinilabiliales</taxon>
        <taxon>Prolixibacteraceae</taxon>
        <taxon>Draconibacterium</taxon>
    </lineage>
</organism>
<dbReference type="EC" id="3.1.21.3" evidence="10"/>
<dbReference type="PANTHER" id="PTHR30195:SF15">
    <property type="entry name" value="TYPE I RESTRICTION ENZYME HINDI ENDONUCLEASE SUBUNIT"/>
    <property type="match status" value="1"/>
</dbReference>
<evidence type="ECO:0000259" key="12">
    <source>
        <dbReference type="PROSITE" id="PS51192"/>
    </source>
</evidence>
<dbReference type="InterPro" id="IPR027417">
    <property type="entry name" value="P-loop_NTPase"/>
</dbReference>
<sequence>MKLKVVKQLYYYDIPTLLICEDSKQYNFLFVLLDEDNEEYIGLKVDVEQTASFLNGDIDLRTVFQSNISHFLVGTLNHKSEIEAQNYSGSIDENILPAPGLIVQPPDKLLATEIKKNIINRIQGSSTSKVGQLERVTQDRVVELFHTKLGYRYLGNWEEREDNSNIEEEILTQFLKKKYSDNIINTALYELNKVASDQSKSLYDVNKEVYTLLRYGVNVQPEVGKNKKTVWLIDWKNPLNNDFAIAEEVTVKGVHNKRPDIVLYVNGIALGVIELKRSTVSISEGIRQNLDNQKHLFIKPFFSTMQFVMAGSDNEGLAYGAIETKEKYYLKWKEVSEELNEKDKFLLQLTKPIRDLASTVEHRLDKNIVEMLNKKRFIEMLHDYIVFDRGIKKLPRPNQYFGIRAAQEHVRKREGGIIWHTQGSGKSLTMVWLTKWIRENVENARVLVITDRTELDEQIEKVYKGVDEQIYRTTSGKDLIDKLNSNSPWLLCSLVHKFGGKEEVDENDVANYIIDLKASLPTNFKAKGDIYVFVDECHRTQSGKLHEAMTSILPNSVFIGFTGTPLLKKDKQTSLEVFGKYIHTYKFDEAVSDKVVLDLRYEARDIEQKIASMDKIDQWFDAKTKGLTEFAKTELKQKWGTLKKVFSSKSRLEKIVADVMLDMETKERLQNGRGNAMLVSESVYNACRYYELFQSAGLKNSAIITSFAPSHADIKGEETGEGLTEKLIKYEIYQKMLNGKDVETFEIEAKKKFVEEPAQMKLLIVVDKLLTGFDAPSATYLYIDKNMKDHGLFQAICRVNRLDSDDKDYGYIIDYKDLFKSLDKSIHDYTSGAFDNYEKEDVAGLLENRLKKGKERLDDALETMRALIEPVEPPKGQVQFQHYFVGNPENSDELKDTEPRRVALYKSVISVIRAYANIADEMVEAGYSLSDIEKIKIEIKYYENLRKEIQIASGDYIDLKQYEPAMRHLIDSYIGAEESRILSSFDDLSLVELIVEKGKDALDNLPPNIRKNKDSMSETIENNLRKVIIEESPTNPMYYEKMSILLDELIKLRKEKTEEYEKYLDEIVELTQKIKKPSSSSSYPATINSNAKRALFDNLGKNEKLANELDSKIMSTKKDSWRDNKFKQKEVRFAIEEVLNKYGISNQEELTRIFDLVKNQRDY</sequence>
<evidence type="ECO:0000256" key="1">
    <source>
        <dbReference type="ARBA" id="ARBA00000851"/>
    </source>
</evidence>
<dbReference type="CDD" id="cd18800">
    <property type="entry name" value="SF2_C_EcoR124I-like"/>
    <property type="match status" value="1"/>
</dbReference>
<evidence type="ECO:0000313" key="14">
    <source>
        <dbReference type="Proteomes" id="UP001145087"/>
    </source>
</evidence>
<dbReference type="PANTHER" id="PTHR30195">
    <property type="entry name" value="TYPE I SITE-SPECIFIC DEOXYRIBONUCLEASE PROTEIN SUBUNIT M AND R"/>
    <property type="match status" value="1"/>
</dbReference>
<dbReference type="InterPro" id="IPR051268">
    <property type="entry name" value="Type-I_R_enzyme_R_subunit"/>
</dbReference>
<comment type="catalytic activity">
    <reaction evidence="1 10">
        <text>Endonucleolytic cleavage of DNA to give random double-stranded fragments with terminal 5'-phosphates, ATP is simultaneously hydrolyzed.</text>
        <dbReference type="EC" id="3.1.21.3"/>
    </reaction>
</comment>
<comment type="caution">
    <text evidence="13">The sequence shown here is derived from an EMBL/GenBank/DDBJ whole genome shotgun (WGS) entry which is preliminary data.</text>
</comment>
<dbReference type="CDD" id="cd18030">
    <property type="entry name" value="DEXHc_RE_I_HsdR"/>
    <property type="match status" value="1"/>
</dbReference>
<keyword evidence="4 10" id="KW-0547">Nucleotide-binding</keyword>
<dbReference type="Gene3D" id="3.40.50.300">
    <property type="entry name" value="P-loop containing nucleotide triphosphate hydrolases"/>
    <property type="match status" value="2"/>
</dbReference>
<evidence type="ECO:0000256" key="7">
    <source>
        <dbReference type="ARBA" id="ARBA00022801"/>
    </source>
</evidence>
<dbReference type="AlphaFoldDB" id="A0A9X3F7S0"/>
<keyword evidence="3" id="KW-0540">Nuclease</keyword>
<dbReference type="GO" id="GO:0005524">
    <property type="term" value="F:ATP binding"/>
    <property type="evidence" value="ECO:0007669"/>
    <property type="project" value="UniProtKB-KW"/>
</dbReference>
<evidence type="ECO:0000256" key="9">
    <source>
        <dbReference type="ARBA" id="ARBA00023125"/>
    </source>
</evidence>
<dbReference type="CDD" id="cd22332">
    <property type="entry name" value="HsdR_N"/>
    <property type="match status" value="1"/>
</dbReference>
<evidence type="ECO:0000256" key="10">
    <source>
        <dbReference type="RuleBase" id="RU364115"/>
    </source>
</evidence>
<keyword evidence="11" id="KW-0175">Coiled coil</keyword>
<dbReference type="InterPro" id="IPR007409">
    <property type="entry name" value="Restrct_endonuc_type1_HsdR_N"/>
</dbReference>
<keyword evidence="5 10" id="KW-0680">Restriction system</keyword>
<dbReference type="GO" id="GO:0009035">
    <property type="term" value="F:type I site-specific deoxyribonuclease activity"/>
    <property type="evidence" value="ECO:0007669"/>
    <property type="project" value="UniProtKB-EC"/>
</dbReference>
<dbReference type="GO" id="GO:0009307">
    <property type="term" value="P:DNA restriction-modification system"/>
    <property type="evidence" value="ECO:0007669"/>
    <property type="project" value="UniProtKB-KW"/>
</dbReference>
<feature type="coiled-coil region" evidence="11">
    <location>
        <begin position="1046"/>
        <end position="1073"/>
    </location>
</feature>
<comment type="subunit">
    <text evidence="10">The type I restriction/modification system is composed of three polypeptides R, M and S.</text>
</comment>
<keyword evidence="6 13" id="KW-0255">Endonuclease</keyword>